<organism evidence="11 12">
    <name type="scientific">Candidatus Kurthia intestinigallinarum</name>
    <dbReference type="NCBI Taxonomy" id="1562256"/>
    <lineage>
        <taxon>Bacteria</taxon>
        <taxon>Bacillati</taxon>
        <taxon>Bacillota</taxon>
        <taxon>Bacilli</taxon>
        <taxon>Bacillales</taxon>
        <taxon>Caryophanaceae</taxon>
        <taxon>Kurthia</taxon>
    </lineage>
</organism>
<dbReference type="PANTHER" id="PTHR34388:SF1">
    <property type="entry name" value="DNA POLYMERASE III SUBUNIT DELTA"/>
    <property type="match status" value="1"/>
</dbReference>
<reference evidence="11 12" key="1">
    <citation type="submission" date="2014-11" db="EMBL/GenBank/DDBJ databases">
        <title>Genome sequence and analysis of novel Kurthia sp.</title>
        <authorList>
            <person name="Lawson J.N."/>
            <person name="Gonzalez J.E."/>
            <person name="Rinauldi L."/>
            <person name="Xuan Z."/>
            <person name="Firman A."/>
            <person name="Shaddox L."/>
            <person name="Trudeau A."/>
            <person name="Shah S."/>
            <person name="Reiman D."/>
        </authorList>
    </citation>
    <scope>NUCLEOTIDE SEQUENCE [LARGE SCALE GENOMIC DNA]</scope>
    <source>
        <strain evidence="11 12">3B1D</strain>
    </source>
</reference>
<dbReference type="AlphaFoldDB" id="A0A433RS49"/>
<comment type="catalytic activity">
    <reaction evidence="8">
        <text>DNA(n) + a 2'-deoxyribonucleoside 5'-triphosphate = DNA(n+1) + diphosphate</text>
        <dbReference type="Rhea" id="RHEA:22508"/>
        <dbReference type="Rhea" id="RHEA-COMP:17339"/>
        <dbReference type="Rhea" id="RHEA-COMP:17340"/>
        <dbReference type="ChEBI" id="CHEBI:33019"/>
        <dbReference type="ChEBI" id="CHEBI:61560"/>
        <dbReference type="ChEBI" id="CHEBI:173112"/>
        <dbReference type="EC" id="2.7.7.7"/>
    </reaction>
</comment>
<keyword evidence="4" id="KW-0548">Nucleotidyltransferase</keyword>
<evidence type="ECO:0000256" key="1">
    <source>
        <dbReference type="ARBA" id="ARBA00012417"/>
    </source>
</evidence>
<dbReference type="Gene3D" id="3.40.50.300">
    <property type="entry name" value="P-loop containing nucleotide triphosphate hydrolases"/>
    <property type="match status" value="1"/>
</dbReference>
<accession>A0A433RS49</accession>
<evidence type="ECO:0000256" key="2">
    <source>
        <dbReference type="ARBA" id="ARBA00017703"/>
    </source>
</evidence>
<dbReference type="GO" id="GO:0003887">
    <property type="term" value="F:DNA-directed DNA polymerase activity"/>
    <property type="evidence" value="ECO:0007669"/>
    <property type="project" value="UniProtKB-KW"/>
</dbReference>
<dbReference type="GO" id="GO:0003677">
    <property type="term" value="F:DNA binding"/>
    <property type="evidence" value="ECO:0007669"/>
    <property type="project" value="InterPro"/>
</dbReference>
<dbReference type="Proteomes" id="UP000288623">
    <property type="component" value="Unassembled WGS sequence"/>
</dbReference>
<evidence type="ECO:0000256" key="4">
    <source>
        <dbReference type="ARBA" id="ARBA00022695"/>
    </source>
</evidence>
<feature type="domain" description="DNA polymerase III delta N-terminal" evidence="9">
    <location>
        <begin position="18"/>
        <end position="140"/>
    </location>
</feature>
<evidence type="ECO:0000313" key="12">
    <source>
        <dbReference type="Proteomes" id="UP000288623"/>
    </source>
</evidence>
<evidence type="ECO:0000256" key="8">
    <source>
        <dbReference type="ARBA" id="ARBA00049244"/>
    </source>
</evidence>
<evidence type="ECO:0000256" key="6">
    <source>
        <dbReference type="ARBA" id="ARBA00022932"/>
    </source>
</evidence>
<comment type="caution">
    <text evidence="11">The sequence shown here is derived from an EMBL/GenBank/DDBJ whole genome shotgun (WGS) entry which is preliminary data.</text>
</comment>
<keyword evidence="12" id="KW-1185">Reference proteome</keyword>
<dbReference type="InterPro" id="IPR010372">
    <property type="entry name" value="DNA_pol3_delta_N"/>
</dbReference>
<comment type="similarity">
    <text evidence="7">Belongs to the DNA polymerase HolA subunit family.</text>
</comment>
<keyword evidence="5" id="KW-0235">DNA replication</keyword>
<dbReference type="EC" id="2.7.7.7" evidence="1"/>
<dbReference type="InterPro" id="IPR048466">
    <property type="entry name" value="DNA_pol3_delta-like_C"/>
</dbReference>
<protein>
    <recommendedName>
        <fullName evidence="2">DNA polymerase III subunit delta</fullName>
        <ecNumber evidence="1">2.7.7.7</ecNumber>
    </recommendedName>
</protein>
<dbReference type="Gene3D" id="1.20.272.10">
    <property type="match status" value="1"/>
</dbReference>
<dbReference type="Pfam" id="PF06144">
    <property type="entry name" value="DNA_pol3_delta"/>
    <property type="match status" value="1"/>
</dbReference>
<proteinExistence type="inferred from homology"/>
<dbReference type="InterPro" id="IPR008921">
    <property type="entry name" value="DNA_pol3_clamp-load_cplx_C"/>
</dbReference>
<evidence type="ECO:0000256" key="5">
    <source>
        <dbReference type="ARBA" id="ARBA00022705"/>
    </source>
</evidence>
<dbReference type="PANTHER" id="PTHR34388">
    <property type="entry name" value="DNA POLYMERASE III SUBUNIT DELTA"/>
    <property type="match status" value="1"/>
</dbReference>
<dbReference type="SUPFAM" id="SSF52540">
    <property type="entry name" value="P-loop containing nucleoside triphosphate hydrolases"/>
    <property type="match status" value="1"/>
</dbReference>
<sequence length="342" mass="39530">MFQKVWKEITNGHIAPVYIIVGEETYFIDETLRRLKDKLAEQGELDIMNYDLEEHLVDEVIDEADTIPFFSDKKLVIAKNASFLKATEKGKEKLNHDLKKLERFLQFPSDTSVTVFIAPYPKLDERKKITKQMKEHALYLFAETPKERDLAIWVKNEVTNRNAMISDAAIAQLIEMVGMDMLQLRSEIDKLALYTANSNELIEPPLVEEMVAKTLEQDVFKLLNAYIRGDKTTSLATYHDLLRQKEEPIALVALISSQVRLMSNVYYLLTKGYHPQQISKQLKVNPYRVKRIVEDRGHIGDQQLLDALYGLGEVDLQLKTMSGNRARFLEFFLMKPIGYNIK</sequence>
<evidence type="ECO:0000256" key="3">
    <source>
        <dbReference type="ARBA" id="ARBA00022679"/>
    </source>
</evidence>
<name>A0A433RS49_9BACL</name>
<keyword evidence="3" id="KW-0808">Transferase</keyword>
<evidence type="ECO:0000256" key="7">
    <source>
        <dbReference type="ARBA" id="ARBA00034754"/>
    </source>
</evidence>
<dbReference type="InterPro" id="IPR027417">
    <property type="entry name" value="P-loop_NTPase"/>
</dbReference>
<dbReference type="RefSeq" id="WP_126991142.1">
    <property type="nucleotide sequence ID" value="NZ_JTFC01000032.1"/>
</dbReference>
<dbReference type="GO" id="GO:0009360">
    <property type="term" value="C:DNA polymerase III complex"/>
    <property type="evidence" value="ECO:0007669"/>
    <property type="project" value="InterPro"/>
</dbReference>
<evidence type="ECO:0000259" key="9">
    <source>
        <dbReference type="Pfam" id="PF06144"/>
    </source>
</evidence>
<dbReference type="NCBIfam" id="TIGR01128">
    <property type="entry name" value="holA"/>
    <property type="match status" value="1"/>
</dbReference>
<dbReference type="InterPro" id="IPR005790">
    <property type="entry name" value="DNA_polIII_delta"/>
</dbReference>
<dbReference type="OrthoDB" id="9775929at2"/>
<feature type="domain" description="DNA polymerase III delta subunit-like C-terminal" evidence="10">
    <location>
        <begin position="216"/>
        <end position="335"/>
    </location>
</feature>
<dbReference type="Pfam" id="PF21694">
    <property type="entry name" value="DNA_pol3_delta_C"/>
    <property type="match status" value="1"/>
</dbReference>
<keyword evidence="6" id="KW-0239">DNA-directed DNA polymerase</keyword>
<dbReference type="SUPFAM" id="SSF48019">
    <property type="entry name" value="post-AAA+ oligomerization domain-like"/>
    <property type="match status" value="1"/>
</dbReference>
<evidence type="ECO:0000313" key="11">
    <source>
        <dbReference type="EMBL" id="RUS54415.1"/>
    </source>
</evidence>
<dbReference type="Gene3D" id="1.10.8.60">
    <property type="match status" value="1"/>
</dbReference>
<dbReference type="EMBL" id="JTFC01000032">
    <property type="protein sequence ID" value="RUS54415.1"/>
    <property type="molecule type" value="Genomic_DNA"/>
</dbReference>
<gene>
    <name evidence="11" type="ORF">QI30_13435</name>
</gene>
<evidence type="ECO:0000259" key="10">
    <source>
        <dbReference type="Pfam" id="PF21694"/>
    </source>
</evidence>
<dbReference type="GO" id="GO:0006261">
    <property type="term" value="P:DNA-templated DNA replication"/>
    <property type="evidence" value="ECO:0007669"/>
    <property type="project" value="TreeGrafter"/>
</dbReference>